<dbReference type="Gene3D" id="3.30.420.10">
    <property type="entry name" value="Ribonuclease H-like superfamily/Ribonuclease H"/>
    <property type="match status" value="1"/>
</dbReference>
<organism evidence="1 2">
    <name type="scientific">Parelaphostrongylus tenuis</name>
    <name type="common">Meningeal worm</name>
    <dbReference type="NCBI Taxonomy" id="148309"/>
    <lineage>
        <taxon>Eukaryota</taxon>
        <taxon>Metazoa</taxon>
        <taxon>Ecdysozoa</taxon>
        <taxon>Nematoda</taxon>
        <taxon>Chromadorea</taxon>
        <taxon>Rhabditida</taxon>
        <taxon>Rhabditina</taxon>
        <taxon>Rhabditomorpha</taxon>
        <taxon>Strongyloidea</taxon>
        <taxon>Metastrongylidae</taxon>
        <taxon>Parelaphostrongylus</taxon>
    </lineage>
</organism>
<evidence type="ECO:0000313" key="1">
    <source>
        <dbReference type="EMBL" id="KAJ1370564.1"/>
    </source>
</evidence>
<sequence>MLIIIWDFTGPIQLDLLSHGETINAARYCEYLKRTNCDLSRRRCGSIILLEDVDRLLNPIFNLLTTENICLLIK</sequence>
<comment type="caution">
    <text evidence="1">The sequence shown here is derived from an EMBL/GenBank/DDBJ whole genome shotgun (WGS) entry which is preliminary data.</text>
</comment>
<dbReference type="AlphaFoldDB" id="A0AAD5WHF8"/>
<dbReference type="Pfam" id="PF01359">
    <property type="entry name" value="Transposase_1"/>
    <property type="match status" value="1"/>
</dbReference>
<name>A0AAD5WHF8_PARTN</name>
<keyword evidence="2" id="KW-1185">Reference proteome</keyword>
<accession>A0AAD5WHF8</accession>
<dbReference type="EMBL" id="JAHQIW010006800">
    <property type="protein sequence ID" value="KAJ1370564.1"/>
    <property type="molecule type" value="Genomic_DNA"/>
</dbReference>
<gene>
    <name evidence="1" type="ORF">KIN20_032311</name>
</gene>
<reference evidence="1" key="1">
    <citation type="submission" date="2021-06" db="EMBL/GenBank/DDBJ databases">
        <title>Parelaphostrongylus tenuis whole genome reference sequence.</title>
        <authorList>
            <person name="Garwood T.J."/>
            <person name="Larsen P.A."/>
            <person name="Fountain-Jones N.M."/>
            <person name="Garbe J.R."/>
            <person name="Macchietto M.G."/>
            <person name="Kania S.A."/>
            <person name="Gerhold R.W."/>
            <person name="Richards J.E."/>
            <person name="Wolf T.M."/>
        </authorList>
    </citation>
    <scope>NUCLEOTIDE SEQUENCE</scope>
    <source>
        <strain evidence="1">MNPRO001-30</strain>
        <tissue evidence="1">Meninges</tissue>
    </source>
</reference>
<dbReference type="GO" id="GO:0003676">
    <property type="term" value="F:nucleic acid binding"/>
    <property type="evidence" value="ECO:0007669"/>
    <property type="project" value="InterPro"/>
</dbReference>
<proteinExistence type="predicted"/>
<dbReference type="InterPro" id="IPR001888">
    <property type="entry name" value="Transposase_1"/>
</dbReference>
<dbReference type="Proteomes" id="UP001196413">
    <property type="component" value="Unassembled WGS sequence"/>
</dbReference>
<protein>
    <submittedName>
        <fullName evidence="1">Uncharacterized protein</fullName>
    </submittedName>
</protein>
<dbReference type="InterPro" id="IPR036397">
    <property type="entry name" value="RNaseH_sf"/>
</dbReference>
<evidence type="ECO:0000313" key="2">
    <source>
        <dbReference type="Proteomes" id="UP001196413"/>
    </source>
</evidence>